<evidence type="ECO:0000256" key="1">
    <source>
        <dbReference type="SAM" id="MobiDB-lite"/>
    </source>
</evidence>
<feature type="transmembrane region" description="Helical" evidence="2">
    <location>
        <begin position="342"/>
        <end position="360"/>
    </location>
</feature>
<feature type="transmembrane region" description="Helical" evidence="2">
    <location>
        <begin position="278"/>
        <end position="305"/>
    </location>
</feature>
<feature type="transmembrane region" description="Helical" evidence="2">
    <location>
        <begin position="236"/>
        <end position="257"/>
    </location>
</feature>
<dbReference type="AlphaFoldDB" id="A0A841FZ97"/>
<proteinExistence type="predicted"/>
<feature type="region of interest" description="Disordered" evidence="1">
    <location>
        <begin position="395"/>
        <end position="416"/>
    </location>
</feature>
<sequence length="416" mass="42723">MAYDDGGRRYPDGYGPPDDSNPPAHGDYRDDPPGYSSSPDYRDDPYSASSDLPTADNRYTPDPVTAIGDRLDHVYDEVGGRDANDRLLVHIVLEVVLMLAAAGVFFWARSTDSTLFEGTPLKHLVLGFSAVLLLATATALTLRVRAVNLGLFAFALAAAALFFKFYDGQGTAIAAVVAVGACLGAGLVLALLILLFKVPGWAAGLGVGLALFAGVESIKLPALAPDYAFNINDRGVIVLGLAAALSIVGGVVGSLPGTRRLLGACRDGDTGGRRTRGAVTLTLFGTLGSTALAGVAGVVIALGTAQGMPTGPTSQTALLYGGLALAGALLGGTSAQGRRGGFAGTLLGTAVMVGVVQLGAAQDWHLHPAVYVAGGLVAGLVATWLVETLGKPDEVPDYSADDGKRERDRESFASLR</sequence>
<feature type="transmembrane region" description="Helical" evidence="2">
    <location>
        <begin position="87"/>
        <end position="108"/>
    </location>
</feature>
<organism evidence="3 4">
    <name type="scientific">Phytomonospora endophytica</name>
    <dbReference type="NCBI Taxonomy" id="714109"/>
    <lineage>
        <taxon>Bacteria</taxon>
        <taxon>Bacillati</taxon>
        <taxon>Actinomycetota</taxon>
        <taxon>Actinomycetes</taxon>
        <taxon>Micromonosporales</taxon>
        <taxon>Micromonosporaceae</taxon>
        <taxon>Phytomonospora</taxon>
    </lineage>
</organism>
<feature type="transmembrane region" description="Helical" evidence="2">
    <location>
        <begin position="317"/>
        <end position="335"/>
    </location>
</feature>
<feature type="transmembrane region" description="Helical" evidence="2">
    <location>
        <begin position="172"/>
        <end position="196"/>
    </location>
</feature>
<gene>
    <name evidence="3" type="ORF">HNR73_006927</name>
</gene>
<dbReference type="EMBL" id="JACHGT010000019">
    <property type="protein sequence ID" value="MBB6039038.1"/>
    <property type="molecule type" value="Genomic_DNA"/>
</dbReference>
<evidence type="ECO:0000256" key="2">
    <source>
        <dbReference type="SAM" id="Phobius"/>
    </source>
</evidence>
<feature type="transmembrane region" description="Helical" evidence="2">
    <location>
        <begin position="203"/>
        <end position="224"/>
    </location>
</feature>
<evidence type="ECO:0000313" key="3">
    <source>
        <dbReference type="EMBL" id="MBB6039038.1"/>
    </source>
</evidence>
<feature type="region of interest" description="Disordered" evidence="1">
    <location>
        <begin position="1"/>
        <end position="64"/>
    </location>
</feature>
<feature type="compositionally biased region" description="Basic and acidic residues" evidence="1">
    <location>
        <begin position="1"/>
        <end position="11"/>
    </location>
</feature>
<reference evidence="3 4" key="1">
    <citation type="submission" date="2020-08" db="EMBL/GenBank/DDBJ databases">
        <title>Genomic Encyclopedia of Type Strains, Phase IV (KMG-IV): sequencing the most valuable type-strain genomes for metagenomic binning, comparative biology and taxonomic classification.</title>
        <authorList>
            <person name="Goeker M."/>
        </authorList>
    </citation>
    <scope>NUCLEOTIDE SEQUENCE [LARGE SCALE GENOMIC DNA]</scope>
    <source>
        <strain evidence="3 4">YIM 65646</strain>
    </source>
</reference>
<evidence type="ECO:0000313" key="4">
    <source>
        <dbReference type="Proteomes" id="UP000548476"/>
    </source>
</evidence>
<keyword evidence="4" id="KW-1185">Reference proteome</keyword>
<accession>A0A841FZ97</accession>
<feature type="transmembrane region" description="Helical" evidence="2">
    <location>
        <begin position="149"/>
        <end position="166"/>
    </location>
</feature>
<name>A0A841FZ97_9ACTN</name>
<dbReference type="Proteomes" id="UP000548476">
    <property type="component" value="Unassembled WGS sequence"/>
</dbReference>
<dbReference type="RefSeq" id="WP_184792044.1">
    <property type="nucleotide sequence ID" value="NZ_BONT01000074.1"/>
</dbReference>
<feature type="transmembrane region" description="Helical" evidence="2">
    <location>
        <begin position="120"/>
        <end position="142"/>
    </location>
</feature>
<keyword evidence="2" id="KW-0472">Membrane</keyword>
<keyword evidence="2" id="KW-0812">Transmembrane</keyword>
<feature type="transmembrane region" description="Helical" evidence="2">
    <location>
        <begin position="366"/>
        <end position="386"/>
    </location>
</feature>
<feature type="compositionally biased region" description="Basic and acidic residues" evidence="1">
    <location>
        <begin position="401"/>
        <end position="416"/>
    </location>
</feature>
<comment type="caution">
    <text evidence="3">The sequence shown here is derived from an EMBL/GenBank/DDBJ whole genome shotgun (WGS) entry which is preliminary data.</text>
</comment>
<keyword evidence="2" id="KW-1133">Transmembrane helix</keyword>
<protein>
    <submittedName>
        <fullName evidence="3">Uncharacterized protein</fullName>
    </submittedName>
</protein>